<dbReference type="EMBL" id="JAOAOG010000103">
    <property type="protein sequence ID" value="KAJ6248912.1"/>
    <property type="molecule type" value="Genomic_DNA"/>
</dbReference>
<name>A0ABQ8YW87_9EUKA</name>
<keyword evidence="1" id="KW-0175">Coiled coil</keyword>
<feature type="region of interest" description="Disordered" evidence="2">
    <location>
        <begin position="142"/>
        <end position="184"/>
    </location>
</feature>
<feature type="coiled-coil region" evidence="1">
    <location>
        <begin position="984"/>
        <end position="1021"/>
    </location>
</feature>
<sequence>MDYKKLKRIADKCIRNLKTDIKMKRENGYKLKMGKLKGFIDDNEKVFESNPEYKVELQNQYEEFEKQWAEVEIIIKMTPALKTLKSKKTQINSAIRRKDAKKTETLKTQIEECLNENLEYLNKNEVGLKMVEEINEILSKLGNQEESTTTTTTKKTTSTRSKPKPKTTTTTTTKKTTTSKPNKEMEKIRKNLARHIKNVEVALTRQKIDQVEKKRDLLIKYTEEAKGKVDESQHNDDVFIEIAKLLEHVENEIPNIQDNLKINPMVKKIDATKKKITGFFTRKNMIKIIECQDVLLQIEKDLKEQFPENERAKTIVGEINEYLTGIEDQLIGANVETMVESLIKRADRFRTNMMKNHEAEKWDACFKNYDKLNKFLFENRIKFIDAESFKEWLSSGVDSDLKQVREQASDLIIDELSAIKKKITQTRKALSLHVEQENKVGIFIYYFHLRKLLFKLHSYDISYEKLDETVKSTEELLEGVFQDNKEYINEHLSRKIDTEIQYFTKIIDGVAEKNENGEEGLCKANRAHHQLLKLKDQLSTNEGIADGKKLIGGIEKATKVYQAKIASQYNEAVAGRVAKKVDSIFEVMNSHVEKNDKLNIPVFCVTLLTLVYPLRVIGKGKAQEIVAKVDKLVEEHGTPQLDGYMEENVNIALQPIIDLWEEQKGNVKEQGNLLLQIKGKIAKLREYLFAEKVHNFVFSVDQIYYQKFGKSIVDQYYQIGPVLPISWKLNVPVQKSLGMLNEHCEDLNEYLWQYQAKLITMQTRSGHREYEIGRLNRKLGILVNEIQKLSKKALKPIESIKKTEPELLEIQFMANGLSELKTFLKHLQTQSEATIKFEEEFSQIVTPSIALTGLIKHAVKETTDAEDSYYISLAGHVGETGYFSCSGLRSINLEDTWAKVVKRIKKLESFTIKLSETEGFDISRLLIHLDNQGKALEEARKEMEKTTENYLRVLVPKSEVEKLDGFLANYKKVFPNNTETYEKFVKLRKQLEEEHKEKIRLAKEAYEKKQEEERLARVEQAKEYEKIHKTPYGDGTITTFSSGVWKYTKDGILTCIDGEFKGDNFNWRRFEKRGKMMCEQLDDERGEKGWFLYDGKTLEYGCPYGTCYVINLVDDQPDFGENESLILLQGKTKTEGNPPVLLSVFCFMYKRAQEKKYALKEQWLIRKREEEIRRKQCELFNRQISNYRCPVCNNSGYNIKGCWKCKAIFCSSCCNNNSKCVMCGSYTQVNHHHH</sequence>
<evidence type="ECO:0000256" key="1">
    <source>
        <dbReference type="SAM" id="Coils"/>
    </source>
</evidence>
<reference evidence="3" key="1">
    <citation type="submission" date="2022-08" db="EMBL/GenBank/DDBJ databases">
        <title>Novel sulfate-reducing endosymbionts in the free-living metamonad Anaeramoeba.</title>
        <authorList>
            <person name="Jerlstrom-Hultqvist J."/>
            <person name="Cepicka I."/>
            <person name="Gallot-Lavallee L."/>
            <person name="Salas-Leiva D."/>
            <person name="Curtis B.A."/>
            <person name="Zahonova K."/>
            <person name="Pipaliya S."/>
            <person name="Dacks J."/>
            <person name="Roger A.J."/>
        </authorList>
    </citation>
    <scope>NUCLEOTIDE SEQUENCE</scope>
    <source>
        <strain evidence="3">Schooner1</strain>
    </source>
</reference>
<proteinExistence type="predicted"/>
<protein>
    <submittedName>
        <fullName evidence="3">C-type lectin</fullName>
    </submittedName>
</protein>
<feature type="compositionally biased region" description="Low complexity" evidence="2">
    <location>
        <begin position="147"/>
        <end position="180"/>
    </location>
</feature>
<organism evidence="3 4">
    <name type="scientific">Anaeramoeba flamelloides</name>
    <dbReference type="NCBI Taxonomy" id="1746091"/>
    <lineage>
        <taxon>Eukaryota</taxon>
        <taxon>Metamonada</taxon>
        <taxon>Anaeramoebidae</taxon>
        <taxon>Anaeramoeba</taxon>
    </lineage>
</organism>
<evidence type="ECO:0000256" key="2">
    <source>
        <dbReference type="SAM" id="MobiDB-lite"/>
    </source>
</evidence>
<evidence type="ECO:0000313" key="4">
    <source>
        <dbReference type="Proteomes" id="UP001150062"/>
    </source>
</evidence>
<comment type="caution">
    <text evidence="3">The sequence shown here is derived from an EMBL/GenBank/DDBJ whole genome shotgun (WGS) entry which is preliminary data.</text>
</comment>
<evidence type="ECO:0000313" key="3">
    <source>
        <dbReference type="EMBL" id="KAJ6248912.1"/>
    </source>
</evidence>
<gene>
    <name evidence="3" type="ORF">M0813_00065</name>
</gene>
<accession>A0ABQ8YW87</accession>
<dbReference type="Proteomes" id="UP001150062">
    <property type="component" value="Unassembled WGS sequence"/>
</dbReference>
<keyword evidence="4" id="KW-1185">Reference proteome</keyword>